<dbReference type="EMBL" id="AXCN02002086">
    <property type="status" value="NOT_ANNOTATED_CDS"/>
    <property type="molecule type" value="Genomic_DNA"/>
</dbReference>
<dbReference type="EnsemblMetazoa" id="AFAF019836-RA">
    <property type="protein sequence ID" value="AFAF019836-PA"/>
    <property type="gene ID" value="AFAF019836"/>
</dbReference>
<dbReference type="Proteomes" id="UP000075886">
    <property type="component" value="Unassembled WGS sequence"/>
</dbReference>
<keyword evidence="3" id="KW-1185">Reference proteome</keyword>
<proteinExistence type="predicted"/>
<organism evidence="2 3">
    <name type="scientific">Anopheles farauti</name>
    <dbReference type="NCBI Taxonomy" id="69004"/>
    <lineage>
        <taxon>Eukaryota</taxon>
        <taxon>Metazoa</taxon>
        <taxon>Ecdysozoa</taxon>
        <taxon>Arthropoda</taxon>
        <taxon>Hexapoda</taxon>
        <taxon>Insecta</taxon>
        <taxon>Pterygota</taxon>
        <taxon>Neoptera</taxon>
        <taxon>Endopterygota</taxon>
        <taxon>Diptera</taxon>
        <taxon>Nematocera</taxon>
        <taxon>Culicoidea</taxon>
        <taxon>Culicidae</taxon>
        <taxon>Anophelinae</taxon>
        <taxon>Anopheles</taxon>
    </lineage>
</organism>
<accession>A0A182QZ87</accession>
<evidence type="ECO:0000313" key="2">
    <source>
        <dbReference type="EnsemblMetazoa" id="AFAF019836-PA"/>
    </source>
</evidence>
<evidence type="ECO:0000313" key="3">
    <source>
        <dbReference type="Proteomes" id="UP000075886"/>
    </source>
</evidence>
<name>A0A182QZ87_9DIPT</name>
<protein>
    <submittedName>
        <fullName evidence="2">Uncharacterized protein</fullName>
    </submittedName>
</protein>
<dbReference type="VEuPathDB" id="VectorBase:AFAF019836"/>
<dbReference type="AlphaFoldDB" id="A0A182QZ87"/>
<reference evidence="2" key="2">
    <citation type="submission" date="2020-05" db="UniProtKB">
        <authorList>
            <consortium name="EnsemblMetazoa"/>
        </authorList>
    </citation>
    <scope>IDENTIFICATION</scope>
    <source>
        <strain evidence="2">FAR1</strain>
    </source>
</reference>
<evidence type="ECO:0000256" key="1">
    <source>
        <dbReference type="SAM" id="MobiDB-lite"/>
    </source>
</evidence>
<feature type="region of interest" description="Disordered" evidence="1">
    <location>
        <begin position="1"/>
        <end position="31"/>
    </location>
</feature>
<reference evidence="3" key="1">
    <citation type="submission" date="2014-01" db="EMBL/GenBank/DDBJ databases">
        <title>The Genome Sequence of Anopheles farauti FAR1 (V2).</title>
        <authorList>
            <consortium name="The Broad Institute Genomics Platform"/>
            <person name="Neafsey D.E."/>
            <person name="Besansky N."/>
            <person name="Howell P."/>
            <person name="Walton C."/>
            <person name="Young S.K."/>
            <person name="Zeng Q."/>
            <person name="Gargeya S."/>
            <person name="Fitzgerald M."/>
            <person name="Haas B."/>
            <person name="Abouelleil A."/>
            <person name="Allen A.W."/>
            <person name="Alvarado L."/>
            <person name="Arachchi H.M."/>
            <person name="Berlin A.M."/>
            <person name="Chapman S.B."/>
            <person name="Gainer-Dewar J."/>
            <person name="Goldberg J."/>
            <person name="Griggs A."/>
            <person name="Gujja S."/>
            <person name="Hansen M."/>
            <person name="Howarth C."/>
            <person name="Imamovic A."/>
            <person name="Ireland A."/>
            <person name="Larimer J."/>
            <person name="McCowan C."/>
            <person name="Murphy C."/>
            <person name="Pearson M."/>
            <person name="Poon T.W."/>
            <person name="Priest M."/>
            <person name="Roberts A."/>
            <person name="Saif S."/>
            <person name="Shea T."/>
            <person name="Sisk P."/>
            <person name="Sykes S."/>
            <person name="Wortman J."/>
            <person name="Nusbaum C."/>
            <person name="Birren B."/>
        </authorList>
    </citation>
    <scope>NUCLEOTIDE SEQUENCE [LARGE SCALE GENOMIC DNA]</scope>
    <source>
        <strain evidence="3">FAR1</strain>
    </source>
</reference>
<sequence length="253" mass="27303">MVDGAGGRGAVTDDDDEADPSSRVPPISSVDERMATMDVLTSLSAICCRSVSNASSCSRQLGSFNGLNSGSVSDWIVSRMRIHSRPSCDSFSRSSSSCRSFSSRMRLYTSWLPPLGEPAVPCSCVPMSIMSGFSIFSKLVSEGDRSMLVAISLNRQRSVSISKQKDGALFIAATASSKQTIGERMPVIVRMAQLLLLVLVLQLLASFDTRGARGQRFVDVKLTINKLAFLAGRSNQHVTRGTRSGTLHQCKQQ</sequence>